<dbReference type="SUPFAM" id="SSF52833">
    <property type="entry name" value="Thioredoxin-like"/>
    <property type="match status" value="1"/>
</dbReference>
<dbReference type="EMBL" id="CP049057">
    <property type="protein sequence ID" value="QIE59125.1"/>
    <property type="molecule type" value="Genomic_DNA"/>
</dbReference>
<dbReference type="PANTHER" id="PTHR42852:SF13">
    <property type="entry name" value="PROTEIN DIPZ"/>
    <property type="match status" value="1"/>
</dbReference>
<dbReference type="KEGG" id="mgel:G5B37_06000"/>
<dbReference type="AlphaFoldDB" id="A0A6G6GKM0"/>
<gene>
    <name evidence="2" type="ORF">G5B37_06000</name>
</gene>
<dbReference type="GO" id="GO:0016491">
    <property type="term" value="F:oxidoreductase activity"/>
    <property type="evidence" value="ECO:0007669"/>
    <property type="project" value="InterPro"/>
</dbReference>
<keyword evidence="3" id="KW-1185">Reference proteome</keyword>
<dbReference type="CDD" id="cd02966">
    <property type="entry name" value="TlpA_like_family"/>
    <property type="match status" value="1"/>
</dbReference>
<dbReference type="PANTHER" id="PTHR42852">
    <property type="entry name" value="THIOL:DISULFIDE INTERCHANGE PROTEIN DSBE"/>
    <property type="match status" value="1"/>
</dbReference>
<dbReference type="InterPro" id="IPR013766">
    <property type="entry name" value="Thioredoxin_domain"/>
</dbReference>
<reference evidence="2 3" key="1">
    <citation type="submission" date="2020-02" db="EMBL/GenBank/DDBJ databases">
        <title>Complete genome sequence of Flavobacteriaceae bacterium.</title>
        <authorList>
            <person name="Kim S.-J."/>
            <person name="Kim Y.-S."/>
            <person name="Kim K.-H."/>
        </authorList>
    </citation>
    <scope>NUCLEOTIDE SEQUENCE [LARGE SCALE GENOMIC DNA]</scope>
    <source>
        <strain evidence="2 3">RR4-40</strain>
    </source>
</reference>
<feature type="domain" description="Thioredoxin" evidence="1">
    <location>
        <begin position="33"/>
        <end position="188"/>
    </location>
</feature>
<evidence type="ECO:0000313" key="2">
    <source>
        <dbReference type="EMBL" id="QIE59125.1"/>
    </source>
</evidence>
<evidence type="ECO:0000259" key="1">
    <source>
        <dbReference type="PROSITE" id="PS51352"/>
    </source>
</evidence>
<dbReference type="Proteomes" id="UP000505306">
    <property type="component" value="Chromosome"/>
</dbReference>
<dbReference type="Pfam" id="PF00578">
    <property type="entry name" value="AhpC-TSA"/>
    <property type="match status" value="1"/>
</dbReference>
<dbReference type="RefSeq" id="WP_164679154.1">
    <property type="nucleotide sequence ID" value="NZ_CP049057.1"/>
</dbReference>
<name>A0A6G6GKM0_9FLAO</name>
<dbReference type="PROSITE" id="PS51257">
    <property type="entry name" value="PROKAR_LIPOPROTEIN"/>
    <property type="match status" value="1"/>
</dbReference>
<dbReference type="InterPro" id="IPR050553">
    <property type="entry name" value="Thioredoxin_ResA/DsbE_sf"/>
</dbReference>
<dbReference type="InterPro" id="IPR036249">
    <property type="entry name" value="Thioredoxin-like_sf"/>
</dbReference>
<dbReference type="GO" id="GO:0016209">
    <property type="term" value="F:antioxidant activity"/>
    <property type="evidence" value="ECO:0007669"/>
    <property type="project" value="InterPro"/>
</dbReference>
<sequence length="188" mass="21497">MKIIIAFISCLLLISCGEADSKKVETIDSTEIVAASIDVENASQKDFSDKLPIIDFKEFETTYLKATDTEMTYVLNFWATWCKPCVKELPYFEELNATYKDKNVSVVLVSLDFPENIEKQVLPFIEKHQLKSEVVLLDDPDANSWIPKVSKEWSGAIPATIIVKGDQYKFYEQSFTYSELETELKLIL</sequence>
<dbReference type="Gene3D" id="3.40.30.10">
    <property type="entry name" value="Glutaredoxin"/>
    <property type="match status" value="1"/>
</dbReference>
<protein>
    <submittedName>
        <fullName evidence="2">TlpA family protein disulfide reductase</fullName>
    </submittedName>
</protein>
<proteinExistence type="predicted"/>
<dbReference type="InterPro" id="IPR000866">
    <property type="entry name" value="AhpC/TSA"/>
</dbReference>
<evidence type="ECO:0000313" key="3">
    <source>
        <dbReference type="Proteomes" id="UP000505306"/>
    </source>
</evidence>
<organism evidence="2 3">
    <name type="scientific">Rasiella rasia</name>
    <dbReference type="NCBI Taxonomy" id="2744027"/>
    <lineage>
        <taxon>Bacteria</taxon>
        <taxon>Pseudomonadati</taxon>
        <taxon>Bacteroidota</taxon>
        <taxon>Flavobacteriia</taxon>
        <taxon>Flavobacteriales</taxon>
        <taxon>Flavobacteriaceae</taxon>
        <taxon>Rasiella</taxon>
    </lineage>
</organism>
<dbReference type="PROSITE" id="PS51352">
    <property type="entry name" value="THIOREDOXIN_2"/>
    <property type="match status" value="1"/>
</dbReference>
<accession>A0A6G6GKM0</accession>